<organism evidence="1 2">
    <name type="scientific">Babesia ovata</name>
    <dbReference type="NCBI Taxonomy" id="189622"/>
    <lineage>
        <taxon>Eukaryota</taxon>
        <taxon>Sar</taxon>
        <taxon>Alveolata</taxon>
        <taxon>Apicomplexa</taxon>
        <taxon>Aconoidasida</taxon>
        <taxon>Piroplasmida</taxon>
        <taxon>Babesiidae</taxon>
        <taxon>Babesia</taxon>
    </lineage>
</organism>
<keyword evidence="1" id="KW-0762">Sugar transport</keyword>
<gene>
    <name evidence="1" type="ORF">BOVATA_003900</name>
</gene>
<evidence type="ECO:0000313" key="1">
    <source>
        <dbReference type="EMBL" id="GBE58897.1"/>
    </source>
</evidence>
<proteinExistence type="predicted"/>
<name>A0A2H6K7B6_9APIC</name>
<dbReference type="EMBL" id="BDSA01000001">
    <property type="protein sequence ID" value="GBE58897.1"/>
    <property type="molecule type" value="Genomic_DNA"/>
</dbReference>
<reference evidence="1 2" key="1">
    <citation type="journal article" date="2017" name="BMC Genomics">
        <title>Whole-genome assembly of Babesia ovata and comparative genomics between closely related pathogens.</title>
        <authorList>
            <person name="Yamagishi J."/>
            <person name="Asada M."/>
            <person name="Hakimi H."/>
            <person name="Tanaka T.Q."/>
            <person name="Sugimoto C."/>
            <person name="Kawazu S."/>
        </authorList>
    </citation>
    <scope>NUCLEOTIDE SEQUENCE [LARGE SCALE GENOMIC DNA]</scope>
    <source>
        <strain evidence="1 2">Miyake</strain>
    </source>
</reference>
<dbReference type="Proteomes" id="UP000236319">
    <property type="component" value="Unassembled WGS sequence"/>
</dbReference>
<keyword evidence="2" id="KW-1185">Reference proteome</keyword>
<dbReference type="RefSeq" id="XP_028865140.1">
    <property type="nucleotide sequence ID" value="XM_029009307.1"/>
</dbReference>
<accession>A0A2H6K7B6</accession>
<dbReference type="AlphaFoldDB" id="A0A2H6K7B6"/>
<comment type="caution">
    <text evidence="1">The sequence shown here is derived from an EMBL/GenBank/DDBJ whole genome shotgun (WGS) entry which is preliminary data.</text>
</comment>
<keyword evidence="1" id="KW-0813">Transport</keyword>
<dbReference type="VEuPathDB" id="PiroplasmaDB:BOVATA_003900"/>
<sequence length="131" mass="13903">MKSPVDGRKLRPRLAHQRCAVAQHLQPDVLAHVGNDRVGDTAEGFVVHREGGMVDVALGHLHVVAASVDVVVEAVLQRIAVHEVRVGLFSALGKDAELVHEDTLRVLGEAAAAVGTAGKLHVGLRRLQNAV</sequence>
<evidence type="ECO:0000313" key="2">
    <source>
        <dbReference type="Proteomes" id="UP000236319"/>
    </source>
</evidence>
<protein>
    <submittedName>
        <fullName evidence="1">PTS sugar transporter, putative</fullName>
    </submittedName>
</protein>
<dbReference type="GeneID" id="39872667"/>